<dbReference type="EMBL" id="CM000881">
    <property type="protein sequence ID" value="PNT71544.1"/>
    <property type="molecule type" value="Genomic_DNA"/>
</dbReference>
<evidence type="ECO:0000256" key="1">
    <source>
        <dbReference type="SAM" id="Phobius"/>
    </source>
</evidence>
<name>A0A2K2DB74_BRADI</name>
<dbReference type="InParanoid" id="A0A2K2DB74"/>
<sequence>MYESDSKPVRPRLLLFFVSHLVALLFPITGPPNLPTISSFFYKHLPPTSSLRHENIEGIKSISREKGVEIISN</sequence>
<protein>
    <submittedName>
        <fullName evidence="3 4">Uncharacterized protein</fullName>
    </submittedName>
</protein>
<evidence type="ECO:0000313" key="3">
    <source>
        <dbReference type="EMBL" id="PNT71544.1"/>
    </source>
</evidence>
<keyword evidence="1" id="KW-1133">Transmembrane helix</keyword>
<evidence type="ECO:0000256" key="2">
    <source>
        <dbReference type="SAM" id="SignalP"/>
    </source>
</evidence>
<keyword evidence="1" id="KW-0472">Membrane</keyword>
<evidence type="ECO:0000313" key="5">
    <source>
        <dbReference type="Proteomes" id="UP000008810"/>
    </source>
</evidence>
<reference evidence="3" key="2">
    <citation type="submission" date="2017-06" db="EMBL/GenBank/DDBJ databases">
        <title>WGS assembly of Brachypodium distachyon.</title>
        <authorList>
            <consortium name="The International Brachypodium Initiative"/>
            <person name="Lucas S."/>
            <person name="Harmon-Smith M."/>
            <person name="Lail K."/>
            <person name="Tice H."/>
            <person name="Grimwood J."/>
            <person name="Bruce D."/>
            <person name="Barry K."/>
            <person name="Shu S."/>
            <person name="Lindquist E."/>
            <person name="Wang M."/>
            <person name="Pitluck S."/>
            <person name="Vogel J.P."/>
            <person name="Garvin D.F."/>
            <person name="Mockler T.C."/>
            <person name="Schmutz J."/>
            <person name="Rokhsar D."/>
            <person name="Bevan M.W."/>
        </authorList>
    </citation>
    <scope>NUCLEOTIDE SEQUENCE</scope>
    <source>
        <strain evidence="3">Bd21</strain>
    </source>
</reference>
<dbReference type="Proteomes" id="UP000008810">
    <property type="component" value="Chromosome 2"/>
</dbReference>
<dbReference type="EnsemblPlants" id="PNT71544">
    <property type="protein sequence ID" value="PNT71544"/>
    <property type="gene ID" value="BRADI_2g30987v3"/>
</dbReference>
<keyword evidence="2" id="KW-0732">Signal</keyword>
<evidence type="ECO:0000313" key="4">
    <source>
        <dbReference type="EnsemblPlants" id="PNT71544"/>
    </source>
</evidence>
<dbReference type="Gramene" id="PNT71544">
    <property type="protein sequence ID" value="PNT71544"/>
    <property type="gene ID" value="BRADI_2g30987v3"/>
</dbReference>
<organism evidence="3">
    <name type="scientific">Brachypodium distachyon</name>
    <name type="common">Purple false brome</name>
    <name type="synonym">Trachynia distachya</name>
    <dbReference type="NCBI Taxonomy" id="15368"/>
    <lineage>
        <taxon>Eukaryota</taxon>
        <taxon>Viridiplantae</taxon>
        <taxon>Streptophyta</taxon>
        <taxon>Embryophyta</taxon>
        <taxon>Tracheophyta</taxon>
        <taxon>Spermatophyta</taxon>
        <taxon>Magnoliopsida</taxon>
        <taxon>Liliopsida</taxon>
        <taxon>Poales</taxon>
        <taxon>Poaceae</taxon>
        <taxon>BOP clade</taxon>
        <taxon>Pooideae</taxon>
        <taxon>Stipodae</taxon>
        <taxon>Brachypodieae</taxon>
        <taxon>Brachypodium</taxon>
    </lineage>
</organism>
<reference evidence="3 4" key="1">
    <citation type="journal article" date="2010" name="Nature">
        <title>Genome sequencing and analysis of the model grass Brachypodium distachyon.</title>
        <authorList>
            <consortium name="International Brachypodium Initiative"/>
        </authorList>
    </citation>
    <scope>NUCLEOTIDE SEQUENCE [LARGE SCALE GENOMIC DNA]</scope>
    <source>
        <strain evidence="3 4">Bd21</strain>
    </source>
</reference>
<gene>
    <name evidence="3" type="ORF">BRADI_2g30987v3</name>
</gene>
<keyword evidence="1" id="KW-0812">Transmembrane</keyword>
<accession>A0A2K2DB74</accession>
<feature type="signal peptide" evidence="2">
    <location>
        <begin position="1"/>
        <end position="23"/>
    </location>
</feature>
<reference evidence="4" key="3">
    <citation type="submission" date="2018-08" db="UniProtKB">
        <authorList>
            <consortium name="EnsemblPlants"/>
        </authorList>
    </citation>
    <scope>IDENTIFICATION</scope>
    <source>
        <strain evidence="4">cv. Bd21</strain>
    </source>
</reference>
<keyword evidence="5" id="KW-1185">Reference proteome</keyword>
<feature type="transmembrane region" description="Helical" evidence="1">
    <location>
        <begin position="12"/>
        <end position="30"/>
    </location>
</feature>
<dbReference type="AlphaFoldDB" id="A0A2K2DB74"/>
<proteinExistence type="predicted"/>
<feature type="chain" id="PRO_5036043357" evidence="2">
    <location>
        <begin position="24"/>
        <end position="73"/>
    </location>
</feature>